<feature type="transmembrane region" description="Helical" evidence="1">
    <location>
        <begin position="227"/>
        <end position="251"/>
    </location>
</feature>
<evidence type="ECO:0000259" key="2">
    <source>
        <dbReference type="Pfam" id="PF20151"/>
    </source>
</evidence>
<name>A0A6A4HG71_9AGAR</name>
<keyword evidence="1" id="KW-1133">Transmembrane helix</keyword>
<feature type="transmembrane region" description="Helical" evidence="1">
    <location>
        <begin position="24"/>
        <end position="43"/>
    </location>
</feature>
<organism evidence="3 4">
    <name type="scientific">Gymnopus androsaceus JB14</name>
    <dbReference type="NCBI Taxonomy" id="1447944"/>
    <lineage>
        <taxon>Eukaryota</taxon>
        <taxon>Fungi</taxon>
        <taxon>Dikarya</taxon>
        <taxon>Basidiomycota</taxon>
        <taxon>Agaricomycotina</taxon>
        <taxon>Agaricomycetes</taxon>
        <taxon>Agaricomycetidae</taxon>
        <taxon>Agaricales</taxon>
        <taxon>Marasmiineae</taxon>
        <taxon>Omphalotaceae</taxon>
        <taxon>Gymnopus</taxon>
    </lineage>
</organism>
<keyword evidence="4" id="KW-1185">Reference proteome</keyword>
<dbReference type="InterPro" id="IPR045340">
    <property type="entry name" value="DUF6533"/>
</dbReference>
<feature type="transmembrane region" description="Helical" evidence="1">
    <location>
        <begin position="100"/>
        <end position="118"/>
    </location>
</feature>
<proteinExistence type="predicted"/>
<keyword evidence="1" id="KW-0472">Membrane</keyword>
<evidence type="ECO:0000256" key="1">
    <source>
        <dbReference type="SAM" id="Phobius"/>
    </source>
</evidence>
<feature type="transmembrane region" description="Helical" evidence="1">
    <location>
        <begin position="186"/>
        <end position="207"/>
    </location>
</feature>
<dbReference type="AlphaFoldDB" id="A0A6A4HG71"/>
<dbReference type="Proteomes" id="UP000799118">
    <property type="component" value="Unassembled WGS sequence"/>
</dbReference>
<dbReference type="Pfam" id="PF20151">
    <property type="entry name" value="DUF6533"/>
    <property type="match status" value="1"/>
</dbReference>
<feature type="transmembrane region" description="Helical" evidence="1">
    <location>
        <begin position="64"/>
        <end position="88"/>
    </location>
</feature>
<feature type="transmembrane region" description="Helical" evidence="1">
    <location>
        <begin position="130"/>
        <end position="150"/>
    </location>
</feature>
<evidence type="ECO:0000313" key="3">
    <source>
        <dbReference type="EMBL" id="KAE9397562.1"/>
    </source>
</evidence>
<reference evidence="3" key="1">
    <citation type="journal article" date="2019" name="Environ. Microbiol.">
        <title>Fungal ecological strategies reflected in gene transcription - a case study of two litter decomposers.</title>
        <authorList>
            <person name="Barbi F."/>
            <person name="Kohler A."/>
            <person name="Barry K."/>
            <person name="Baskaran P."/>
            <person name="Daum C."/>
            <person name="Fauchery L."/>
            <person name="Ihrmark K."/>
            <person name="Kuo A."/>
            <person name="LaButti K."/>
            <person name="Lipzen A."/>
            <person name="Morin E."/>
            <person name="Grigoriev I.V."/>
            <person name="Henrissat B."/>
            <person name="Lindahl B."/>
            <person name="Martin F."/>
        </authorList>
    </citation>
    <scope>NUCLEOTIDE SEQUENCE</scope>
    <source>
        <strain evidence="3">JB14</strain>
    </source>
</reference>
<keyword evidence="1" id="KW-0812">Transmembrane</keyword>
<feature type="domain" description="DUF6533" evidence="2">
    <location>
        <begin position="32"/>
        <end position="74"/>
    </location>
</feature>
<gene>
    <name evidence="3" type="ORF">BT96DRAFT_1020714</name>
</gene>
<sequence length="330" mass="37042">MAFDPIYRWCPTATDQLSVGNQLIASHMIPLIAFTILYYDYILTLADEIEFIWPPQNRVSLISVLYLINRYLVLGGHAVMVLYVFMFPVNESRCHSIYRFHQPFAGVVQLLILILCVLRVSAMYNNKRSVLWTLNLLVAVCIGGALYAIFAELDSKTYVLLDINGNTEFPGCNAEIPEASSRRLSIPWSALLVFDFTVFSFTLFKALSIGFQHPIRLMTVLLCDGSIYFIVLFAANLANVLMLIVGISTPISHRQSLLNILQYAPSLLKNANTIVTNILSSTLIARLMLNLRAEGRKQLGLASTNENSIPTIEFNPQSNLITPAEHYELT</sequence>
<protein>
    <recommendedName>
        <fullName evidence="2">DUF6533 domain-containing protein</fullName>
    </recommendedName>
</protein>
<dbReference type="EMBL" id="ML769495">
    <property type="protein sequence ID" value="KAE9397562.1"/>
    <property type="molecule type" value="Genomic_DNA"/>
</dbReference>
<evidence type="ECO:0000313" key="4">
    <source>
        <dbReference type="Proteomes" id="UP000799118"/>
    </source>
</evidence>
<dbReference type="OrthoDB" id="2745134at2759"/>
<accession>A0A6A4HG71</accession>